<reference evidence="1" key="1">
    <citation type="journal article" date="2020" name="Nature">
        <title>Giant virus diversity and host interactions through global metagenomics.</title>
        <authorList>
            <person name="Schulz F."/>
            <person name="Roux S."/>
            <person name="Paez-Espino D."/>
            <person name="Jungbluth S."/>
            <person name="Walsh D.A."/>
            <person name="Denef V.J."/>
            <person name="McMahon K.D."/>
            <person name="Konstantinidis K.T."/>
            <person name="Eloe-Fadrosh E.A."/>
            <person name="Kyrpides N.C."/>
            <person name="Woyke T."/>
        </authorList>
    </citation>
    <scope>NUCLEOTIDE SEQUENCE</scope>
    <source>
        <strain evidence="1">GVMAG-S-1038524-41</strain>
    </source>
</reference>
<evidence type="ECO:0000313" key="1">
    <source>
        <dbReference type="EMBL" id="QHU06765.1"/>
    </source>
</evidence>
<dbReference type="AlphaFoldDB" id="A0A6C0JLY5"/>
<proteinExistence type="predicted"/>
<sequence>MSLTNSYNMLLSLQCNFNKYMCDQIFGNDSNHLYPKWVSSDGNILHFLTRLDDENREKLLRYAFDQFGDGDVVNISM</sequence>
<protein>
    <submittedName>
        <fullName evidence="1">Uncharacterized protein</fullName>
    </submittedName>
</protein>
<name>A0A6C0JLY5_9ZZZZ</name>
<accession>A0A6C0JLY5</accession>
<dbReference type="EMBL" id="MN740667">
    <property type="protein sequence ID" value="QHU06765.1"/>
    <property type="molecule type" value="Genomic_DNA"/>
</dbReference>
<organism evidence="1">
    <name type="scientific">viral metagenome</name>
    <dbReference type="NCBI Taxonomy" id="1070528"/>
    <lineage>
        <taxon>unclassified sequences</taxon>
        <taxon>metagenomes</taxon>
        <taxon>organismal metagenomes</taxon>
    </lineage>
</organism>